<gene>
    <name evidence="2" type="ORF">SARC_07657</name>
</gene>
<accession>A0A0L0FTF0</accession>
<evidence type="ECO:0000313" key="3">
    <source>
        <dbReference type="Proteomes" id="UP000054560"/>
    </source>
</evidence>
<dbReference type="Proteomes" id="UP000054560">
    <property type="component" value="Unassembled WGS sequence"/>
</dbReference>
<dbReference type="AlphaFoldDB" id="A0A0L0FTF0"/>
<evidence type="ECO:0000256" key="1">
    <source>
        <dbReference type="SAM" id="MobiDB-lite"/>
    </source>
</evidence>
<feature type="compositionally biased region" description="Low complexity" evidence="1">
    <location>
        <begin position="40"/>
        <end position="56"/>
    </location>
</feature>
<dbReference type="GeneID" id="25908161"/>
<dbReference type="RefSeq" id="XP_014153876.1">
    <property type="nucleotide sequence ID" value="XM_014298401.1"/>
</dbReference>
<organism evidence="2 3">
    <name type="scientific">Sphaeroforma arctica JP610</name>
    <dbReference type="NCBI Taxonomy" id="667725"/>
    <lineage>
        <taxon>Eukaryota</taxon>
        <taxon>Ichthyosporea</taxon>
        <taxon>Ichthyophonida</taxon>
        <taxon>Sphaeroforma</taxon>
    </lineage>
</organism>
<dbReference type="EMBL" id="KQ242215">
    <property type="protein sequence ID" value="KNC79974.1"/>
    <property type="molecule type" value="Genomic_DNA"/>
</dbReference>
<name>A0A0L0FTF0_9EUKA</name>
<keyword evidence="3" id="KW-1185">Reference proteome</keyword>
<feature type="region of interest" description="Disordered" evidence="1">
    <location>
        <begin position="1"/>
        <end position="79"/>
    </location>
</feature>
<feature type="non-terminal residue" evidence="2">
    <location>
        <position position="101"/>
    </location>
</feature>
<feature type="non-terminal residue" evidence="2">
    <location>
        <position position="1"/>
    </location>
</feature>
<reference evidence="2 3" key="1">
    <citation type="submission" date="2011-02" db="EMBL/GenBank/DDBJ databases">
        <title>The Genome Sequence of Sphaeroforma arctica JP610.</title>
        <authorList>
            <consortium name="The Broad Institute Genome Sequencing Platform"/>
            <person name="Russ C."/>
            <person name="Cuomo C."/>
            <person name="Young S.K."/>
            <person name="Zeng Q."/>
            <person name="Gargeya S."/>
            <person name="Alvarado L."/>
            <person name="Berlin A."/>
            <person name="Chapman S.B."/>
            <person name="Chen Z."/>
            <person name="Freedman E."/>
            <person name="Gellesch M."/>
            <person name="Goldberg J."/>
            <person name="Griggs A."/>
            <person name="Gujja S."/>
            <person name="Heilman E."/>
            <person name="Heiman D."/>
            <person name="Howarth C."/>
            <person name="Mehta T."/>
            <person name="Neiman D."/>
            <person name="Pearson M."/>
            <person name="Roberts A."/>
            <person name="Saif S."/>
            <person name="Shea T."/>
            <person name="Shenoy N."/>
            <person name="Sisk P."/>
            <person name="Stolte C."/>
            <person name="Sykes S."/>
            <person name="White J."/>
            <person name="Yandava C."/>
            <person name="Burger G."/>
            <person name="Gray M.W."/>
            <person name="Holland P.W.H."/>
            <person name="King N."/>
            <person name="Lang F.B.F."/>
            <person name="Roger A.J."/>
            <person name="Ruiz-Trillo I."/>
            <person name="Haas B."/>
            <person name="Nusbaum C."/>
            <person name="Birren B."/>
        </authorList>
    </citation>
    <scope>NUCLEOTIDE SEQUENCE [LARGE SCALE GENOMIC DNA]</scope>
    <source>
        <strain evidence="2 3">JP610</strain>
    </source>
</reference>
<protein>
    <submittedName>
        <fullName evidence="2">Uncharacterized protein</fullName>
    </submittedName>
</protein>
<evidence type="ECO:0000313" key="2">
    <source>
        <dbReference type="EMBL" id="KNC79974.1"/>
    </source>
</evidence>
<sequence>KPRQTNVSESQSQLATESGNRLDPENRTAKRVKNGPFLNTGAASTPTATAISTQTAGTVDEGLHRGSDPNPTTLHERSHDSACGVHVVGGGSESLGRCVGS</sequence>
<feature type="compositionally biased region" description="Polar residues" evidence="1">
    <location>
        <begin position="1"/>
        <end position="19"/>
    </location>
</feature>
<proteinExistence type="predicted"/>